<dbReference type="EMBL" id="JAJEPX010000011">
    <property type="protein sequence ID" value="MCC2176558.1"/>
    <property type="molecule type" value="Genomic_DNA"/>
</dbReference>
<dbReference type="InterPro" id="IPR036388">
    <property type="entry name" value="WH-like_DNA-bd_sf"/>
</dbReference>
<organism evidence="5 6">
    <name type="scientific">Agathobaculum butyriciproducens</name>
    <dbReference type="NCBI Taxonomy" id="1628085"/>
    <lineage>
        <taxon>Bacteria</taxon>
        <taxon>Bacillati</taxon>
        <taxon>Bacillota</taxon>
        <taxon>Clostridia</taxon>
        <taxon>Eubacteriales</taxon>
        <taxon>Butyricicoccaceae</taxon>
        <taxon>Agathobaculum</taxon>
    </lineage>
</organism>
<evidence type="ECO:0000256" key="3">
    <source>
        <dbReference type="ARBA" id="ARBA00023163"/>
    </source>
</evidence>
<reference evidence="5 6" key="1">
    <citation type="submission" date="2021-10" db="EMBL/GenBank/DDBJ databases">
        <title>Anaerobic single-cell dispensing facilitates the cultivation of human gut bacteria.</title>
        <authorList>
            <person name="Afrizal A."/>
        </authorList>
    </citation>
    <scope>NUCLEOTIDE SEQUENCE [LARGE SCALE GENOMIC DNA]</scope>
    <source>
        <strain evidence="5 6">CLA-AA-H270</strain>
    </source>
</reference>
<comment type="caution">
    <text evidence="5">The sequence shown here is derived from an EMBL/GenBank/DDBJ whole genome shotgun (WGS) entry which is preliminary data.</text>
</comment>
<dbReference type="InterPro" id="IPR000524">
    <property type="entry name" value="Tscrpt_reg_HTH_GntR"/>
</dbReference>
<dbReference type="Proteomes" id="UP001298753">
    <property type="component" value="Unassembled WGS sequence"/>
</dbReference>
<dbReference type="AlphaFoldDB" id="A0AAW4W326"/>
<evidence type="ECO:0000259" key="4">
    <source>
        <dbReference type="PROSITE" id="PS50949"/>
    </source>
</evidence>
<dbReference type="PROSITE" id="PS50949">
    <property type="entry name" value="HTH_GNTR"/>
    <property type="match status" value="1"/>
</dbReference>
<evidence type="ECO:0000313" key="5">
    <source>
        <dbReference type="EMBL" id="MCC2176558.1"/>
    </source>
</evidence>
<feature type="domain" description="HTH gntR-type" evidence="4">
    <location>
        <begin position="10"/>
        <end position="78"/>
    </location>
</feature>
<keyword evidence="3" id="KW-0804">Transcription</keyword>
<name>A0AAW4W326_9FIRM</name>
<evidence type="ECO:0000256" key="2">
    <source>
        <dbReference type="ARBA" id="ARBA00023125"/>
    </source>
</evidence>
<dbReference type="PANTHER" id="PTHR38445">
    <property type="entry name" value="HTH-TYPE TRANSCRIPTIONAL REPRESSOR YTRA"/>
    <property type="match status" value="1"/>
</dbReference>
<gene>
    <name evidence="5" type="ORF">LKD22_05390</name>
</gene>
<keyword evidence="6" id="KW-1185">Reference proteome</keyword>
<dbReference type="GeneID" id="98659606"/>
<dbReference type="SUPFAM" id="SSF46785">
    <property type="entry name" value="Winged helix' DNA-binding domain"/>
    <property type="match status" value="1"/>
</dbReference>
<dbReference type="Pfam" id="PF00392">
    <property type="entry name" value="GntR"/>
    <property type="match status" value="1"/>
</dbReference>
<evidence type="ECO:0000256" key="1">
    <source>
        <dbReference type="ARBA" id="ARBA00023015"/>
    </source>
</evidence>
<proteinExistence type="predicted"/>
<dbReference type="GO" id="GO:0003700">
    <property type="term" value="F:DNA-binding transcription factor activity"/>
    <property type="evidence" value="ECO:0007669"/>
    <property type="project" value="InterPro"/>
</dbReference>
<keyword evidence="2" id="KW-0238">DNA-binding</keyword>
<accession>A0AAW4W326</accession>
<dbReference type="GO" id="GO:0003677">
    <property type="term" value="F:DNA binding"/>
    <property type="evidence" value="ECO:0007669"/>
    <property type="project" value="UniProtKB-KW"/>
</dbReference>
<dbReference type="InterPro" id="IPR036390">
    <property type="entry name" value="WH_DNA-bd_sf"/>
</dbReference>
<sequence length="123" mass="13613">MIKIDYRDARPIYEQVMDGIEGLALRGALPADTQLPSVRQLAMELSINPNTIQRAYGELERRGVIYAAKGRGNFISDNAAALRSQRLNELGEQITALAGQARSLGATEEQLRGWVERKGESRT</sequence>
<dbReference type="CDD" id="cd07377">
    <property type="entry name" value="WHTH_GntR"/>
    <property type="match status" value="1"/>
</dbReference>
<dbReference type="Gene3D" id="1.10.10.10">
    <property type="entry name" value="Winged helix-like DNA-binding domain superfamily/Winged helix DNA-binding domain"/>
    <property type="match status" value="1"/>
</dbReference>
<evidence type="ECO:0000313" key="6">
    <source>
        <dbReference type="Proteomes" id="UP001298753"/>
    </source>
</evidence>
<protein>
    <submittedName>
        <fullName evidence="5">GntR family transcriptional regulator</fullName>
    </submittedName>
</protein>
<keyword evidence="1" id="KW-0805">Transcription regulation</keyword>
<dbReference type="PANTHER" id="PTHR38445:SF9">
    <property type="entry name" value="HTH-TYPE TRANSCRIPTIONAL REPRESSOR YTRA"/>
    <property type="match status" value="1"/>
</dbReference>
<dbReference type="SMART" id="SM00345">
    <property type="entry name" value="HTH_GNTR"/>
    <property type="match status" value="1"/>
</dbReference>
<dbReference type="RefSeq" id="WP_227600466.1">
    <property type="nucleotide sequence ID" value="NZ_JAJEPX010000011.1"/>
</dbReference>